<feature type="transmembrane region" description="Helical" evidence="5">
    <location>
        <begin position="100"/>
        <end position="121"/>
    </location>
</feature>
<name>A0ABN2QHZ6_9MICO</name>
<dbReference type="Pfam" id="PF01545">
    <property type="entry name" value="Cation_efflux"/>
    <property type="match status" value="1"/>
</dbReference>
<dbReference type="EMBL" id="BAAAOG010000002">
    <property type="protein sequence ID" value="GAA1952803.1"/>
    <property type="molecule type" value="Genomic_DNA"/>
</dbReference>
<dbReference type="InterPro" id="IPR027469">
    <property type="entry name" value="Cation_efflux_TMD_sf"/>
</dbReference>
<feature type="transmembrane region" description="Helical" evidence="5">
    <location>
        <begin position="7"/>
        <end position="24"/>
    </location>
</feature>
<protein>
    <submittedName>
        <fullName evidence="7">Cation diffusion facilitator family transporter</fullName>
    </submittedName>
</protein>
<comment type="subcellular location">
    <subcellularLocation>
        <location evidence="1">Membrane</location>
        <topology evidence="1">Multi-pass membrane protein</topology>
    </subcellularLocation>
</comment>
<evidence type="ECO:0000256" key="2">
    <source>
        <dbReference type="ARBA" id="ARBA00022692"/>
    </source>
</evidence>
<dbReference type="RefSeq" id="WP_344092637.1">
    <property type="nucleotide sequence ID" value="NZ_BAAAOG010000002.1"/>
</dbReference>
<dbReference type="SUPFAM" id="SSF161111">
    <property type="entry name" value="Cation efflux protein transmembrane domain-like"/>
    <property type="match status" value="1"/>
</dbReference>
<keyword evidence="2 5" id="KW-0812">Transmembrane</keyword>
<accession>A0ABN2QHZ6</accession>
<reference evidence="7 8" key="1">
    <citation type="journal article" date="2019" name="Int. J. Syst. Evol. Microbiol.">
        <title>The Global Catalogue of Microorganisms (GCM) 10K type strain sequencing project: providing services to taxonomists for standard genome sequencing and annotation.</title>
        <authorList>
            <consortium name="The Broad Institute Genomics Platform"/>
            <consortium name="The Broad Institute Genome Sequencing Center for Infectious Disease"/>
            <person name="Wu L."/>
            <person name="Ma J."/>
        </authorList>
    </citation>
    <scope>NUCLEOTIDE SEQUENCE [LARGE SCALE GENOMIC DNA]</scope>
    <source>
        <strain evidence="7 8">JCM 14901</strain>
    </source>
</reference>
<dbReference type="InterPro" id="IPR058533">
    <property type="entry name" value="Cation_efflux_TM"/>
</dbReference>
<dbReference type="Gene3D" id="1.20.1510.10">
    <property type="entry name" value="Cation efflux protein transmembrane domain"/>
    <property type="match status" value="1"/>
</dbReference>
<evidence type="ECO:0000259" key="6">
    <source>
        <dbReference type="Pfam" id="PF01545"/>
    </source>
</evidence>
<evidence type="ECO:0000256" key="4">
    <source>
        <dbReference type="ARBA" id="ARBA00023136"/>
    </source>
</evidence>
<gene>
    <name evidence="7" type="ORF">GCM10009776_13390</name>
</gene>
<evidence type="ECO:0000256" key="5">
    <source>
        <dbReference type="SAM" id="Phobius"/>
    </source>
</evidence>
<feature type="transmembrane region" description="Helical" evidence="5">
    <location>
        <begin position="44"/>
        <end position="62"/>
    </location>
</feature>
<dbReference type="Proteomes" id="UP001499933">
    <property type="component" value="Unassembled WGS sequence"/>
</dbReference>
<keyword evidence="4 5" id="KW-0472">Membrane</keyword>
<keyword evidence="8" id="KW-1185">Reference proteome</keyword>
<evidence type="ECO:0000256" key="1">
    <source>
        <dbReference type="ARBA" id="ARBA00004141"/>
    </source>
</evidence>
<proteinExistence type="predicted"/>
<feature type="transmembrane region" description="Helical" evidence="5">
    <location>
        <begin position="142"/>
        <end position="159"/>
    </location>
</feature>
<feature type="domain" description="Cation efflux protein transmembrane" evidence="6">
    <location>
        <begin position="11"/>
        <end position="184"/>
    </location>
</feature>
<sequence>MHDRAGFRGVVLVVALLNLAYFGVESVVALRIGSVALLADSVDFLEDASVNLLIFFAVAWSARARSRVGGVLAFVIFVPAIATGWMAIVKILDPQPPAPVPLSLAAFGALLVNLTCATLLVRHRHAGGSLTKAAWLSARNDALANLAIIGSALLTVWLATGWVDIIVGLGIAALNLDAARAVWRAARQERLGLDAAEP</sequence>
<evidence type="ECO:0000313" key="8">
    <source>
        <dbReference type="Proteomes" id="UP001499933"/>
    </source>
</evidence>
<evidence type="ECO:0000313" key="7">
    <source>
        <dbReference type="EMBL" id="GAA1952803.1"/>
    </source>
</evidence>
<feature type="transmembrane region" description="Helical" evidence="5">
    <location>
        <begin position="69"/>
        <end position="88"/>
    </location>
</feature>
<keyword evidence="3 5" id="KW-1133">Transmembrane helix</keyword>
<evidence type="ECO:0000256" key="3">
    <source>
        <dbReference type="ARBA" id="ARBA00022989"/>
    </source>
</evidence>
<comment type="caution">
    <text evidence="7">The sequence shown here is derived from an EMBL/GenBank/DDBJ whole genome shotgun (WGS) entry which is preliminary data.</text>
</comment>
<organism evidence="7 8">
    <name type="scientific">Microbacterium deminutum</name>
    <dbReference type="NCBI Taxonomy" id="344164"/>
    <lineage>
        <taxon>Bacteria</taxon>
        <taxon>Bacillati</taxon>
        <taxon>Actinomycetota</taxon>
        <taxon>Actinomycetes</taxon>
        <taxon>Micrococcales</taxon>
        <taxon>Microbacteriaceae</taxon>
        <taxon>Microbacterium</taxon>
    </lineage>
</organism>